<dbReference type="Proteomes" id="UP000814033">
    <property type="component" value="Unassembled WGS sequence"/>
</dbReference>
<comment type="caution">
    <text evidence="1">The sequence shown here is derived from an EMBL/GenBank/DDBJ whole genome shotgun (WGS) entry which is preliminary data.</text>
</comment>
<evidence type="ECO:0000313" key="2">
    <source>
        <dbReference type="Proteomes" id="UP000814033"/>
    </source>
</evidence>
<dbReference type="EMBL" id="MU275965">
    <property type="protein sequence ID" value="KAI0044992.1"/>
    <property type="molecule type" value="Genomic_DNA"/>
</dbReference>
<feature type="non-terminal residue" evidence="1">
    <location>
        <position position="94"/>
    </location>
</feature>
<evidence type="ECO:0000313" key="1">
    <source>
        <dbReference type="EMBL" id="KAI0044992.1"/>
    </source>
</evidence>
<proteinExistence type="predicted"/>
<reference evidence="1" key="1">
    <citation type="submission" date="2021-02" db="EMBL/GenBank/DDBJ databases">
        <authorList>
            <consortium name="DOE Joint Genome Institute"/>
            <person name="Ahrendt S."/>
            <person name="Looney B.P."/>
            <person name="Miyauchi S."/>
            <person name="Morin E."/>
            <person name="Drula E."/>
            <person name="Courty P.E."/>
            <person name="Chicoki N."/>
            <person name="Fauchery L."/>
            <person name="Kohler A."/>
            <person name="Kuo A."/>
            <person name="Labutti K."/>
            <person name="Pangilinan J."/>
            <person name="Lipzen A."/>
            <person name="Riley R."/>
            <person name="Andreopoulos W."/>
            <person name="He G."/>
            <person name="Johnson J."/>
            <person name="Barry K.W."/>
            <person name="Grigoriev I.V."/>
            <person name="Nagy L."/>
            <person name="Hibbett D."/>
            <person name="Henrissat B."/>
            <person name="Matheny P.B."/>
            <person name="Labbe J."/>
            <person name="Martin F."/>
        </authorList>
    </citation>
    <scope>NUCLEOTIDE SEQUENCE</scope>
    <source>
        <strain evidence="1">FP105234-sp</strain>
    </source>
</reference>
<protein>
    <submittedName>
        <fullName evidence="1">HMG-box</fullName>
    </submittedName>
</protein>
<name>A0ACB8RMG6_9AGAM</name>
<accession>A0ACB8RMG6</accession>
<sequence>MPRLARTLKAEEKPPRPRNAWILYRSDMVKNLPDLEPGQPKRPQADASKAIAVMWKGETAEIRAEYQRQAEREKEEHAIKYPGYRFLPRKKDKE</sequence>
<reference evidence="1" key="2">
    <citation type="journal article" date="2022" name="New Phytol.">
        <title>Evolutionary transition to the ectomycorrhizal habit in the genomes of a hyperdiverse lineage of mushroom-forming fungi.</title>
        <authorList>
            <person name="Looney B."/>
            <person name="Miyauchi S."/>
            <person name="Morin E."/>
            <person name="Drula E."/>
            <person name="Courty P.E."/>
            <person name="Kohler A."/>
            <person name="Kuo A."/>
            <person name="LaButti K."/>
            <person name="Pangilinan J."/>
            <person name="Lipzen A."/>
            <person name="Riley R."/>
            <person name="Andreopoulos W."/>
            <person name="He G."/>
            <person name="Johnson J."/>
            <person name="Nolan M."/>
            <person name="Tritt A."/>
            <person name="Barry K.W."/>
            <person name="Grigoriev I.V."/>
            <person name="Nagy L.G."/>
            <person name="Hibbett D."/>
            <person name="Henrissat B."/>
            <person name="Matheny P.B."/>
            <person name="Labbe J."/>
            <person name="Martin F.M."/>
        </authorList>
    </citation>
    <scope>NUCLEOTIDE SEQUENCE</scope>
    <source>
        <strain evidence="1">FP105234-sp</strain>
    </source>
</reference>
<organism evidence="1 2">
    <name type="scientific">Auriscalpium vulgare</name>
    <dbReference type="NCBI Taxonomy" id="40419"/>
    <lineage>
        <taxon>Eukaryota</taxon>
        <taxon>Fungi</taxon>
        <taxon>Dikarya</taxon>
        <taxon>Basidiomycota</taxon>
        <taxon>Agaricomycotina</taxon>
        <taxon>Agaricomycetes</taxon>
        <taxon>Russulales</taxon>
        <taxon>Auriscalpiaceae</taxon>
        <taxon>Auriscalpium</taxon>
    </lineage>
</organism>
<gene>
    <name evidence="1" type="ORF">FA95DRAFT_1496207</name>
</gene>
<keyword evidence="2" id="KW-1185">Reference proteome</keyword>